<sequence length="385" mass="43422">MLALCHLAASAALFITKKAGSPGYVDPLTPDSYIYGEGLMDAWDFATFFPDVTSGSESLLLVMSRFILRMSVIMEQDLDKLIDAIKFRLFVLFRHGRNDDLSRCLVSWVYGDLGPYSDVDDTLARVFPSVAQGGTSSSRHRRLTLSFSGLQYVTDYLVSTLRVNSSTWLSDSKTGYWQSVDNSTWSEIFGLIFESSPPRGAQGGRFSMREDTFRAIKNHEKRGDVMECLCSYVLLEINDPVSTIMILLVTIHAIDGGSRVRGIAEHFAAVARDQAVLRSLYDPATSKGYKTARTYWRNYLETVARLIDMGYMTEHRSFFLRLFNRAFTSQDQPLGPRSVLTISAGNPRRRARKSGKRYGGRRREKKGHAKKVDDEDTKVLGNRLH</sequence>
<evidence type="ECO:0000313" key="4">
    <source>
        <dbReference type="EMBL" id="KAF4715103.1"/>
    </source>
</evidence>
<feature type="compositionally biased region" description="Basic residues" evidence="1">
    <location>
        <begin position="347"/>
        <end position="369"/>
    </location>
</feature>
<evidence type="ECO:0000256" key="2">
    <source>
        <dbReference type="SAM" id="SignalP"/>
    </source>
</evidence>
<accession>A0A7J6N6W2</accession>
<evidence type="ECO:0000313" key="5">
    <source>
        <dbReference type="Proteomes" id="UP000541610"/>
    </source>
</evidence>
<dbReference type="Proteomes" id="UP000541610">
    <property type="component" value="Unassembled WGS sequence"/>
</dbReference>
<evidence type="ECO:0000313" key="3">
    <source>
        <dbReference type="EMBL" id="KAF4679628.1"/>
    </source>
</evidence>
<reference evidence="5 6" key="1">
    <citation type="submission" date="2020-04" db="EMBL/GenBank/DDBJ databases">
        <title>Perkinsus olseni comparative genomics.</title>
        <authorList>
            <person name="Bogema D.R."/>
        </authorList>
    </citation>
    <scope>NUCLEOTIDE SEQUENCE [LARGE SCALE GENOMIC DNA]</scope>
    <source>
        <strain evidence="3">00978-12</strain>
        <strain evidence="4 6">ATCC PRA-207</strain>
    </source>
</reference>
<dbReference type="EMBL" id="JABANO010028466">
    <property type="protein sequence ID" value="KAF4715103.1"/>
    <property type="molecule type" value="Genomic_DNA"/>
</dbReference>
<feature type="signal peptide" evidence="2">
    <location>
        <begin position="1"/>
        <end position="20"/>
    </location>
</feature>
<feature type="chain" id="PRO_5036400619" evidence="2">
    <location>
        <begin position="21"/>
        <end position="385"/>
    </location>
</feature>
<name>A0A7J6N6W2_PEROL</name>
<organism evidence="3 5">
    <name type="scientific">Perkinsus olseni</name>
    <name type="common">Perkinsus atlanticus</name>
    <dbReference type="NCBI Taxonomy" id="32597"/>
    <lineage>
        <taxon>Eukaryota</taxon>
        <taxon>Sar</taxon>
        <taxon>Alveolata</taxon>
        <taxon>Perkinsozoa</taxon>
        <taxon>Perkinsea</taxon>
        <taxon>Perkinsida</taxon>
        <taxon>Perkinsidae</taxon>
        <taxon>Perkinsus</taxon>
    </lineage>
</organism>
<dbReference type="OMA" id="FRHGRND"/>
<gene>
    <name evidence="3" type="ORF">FOZ60_014839</name>
    <name evidence="4" type="ORF">FOZ63_031412</name>
</gene>
<protein>
    <submittedName>
        <fullName evidence="3">Uncharacterized protein</fullName>
    </submittedName>
</protein>
<dbReference type="Proteomes" id="UP000553632">
    <property type="component" value="Unassembled WGS sequence"/>
</dbReference>
<keyword evidence="2" id="KW-0732">Signal</keyword>
<dbReference type="OrthoDB" id="10462169at2759"/>
<keyword evidence="6" id="KW-1185">Reference proteome</keyword>
<evidence type="ECO:0000256" key="1">
    <source>
        <dbReference type="SAM" id="MobiDB-lite"/>
    </source>
</evidence>
<proteinExistence type="predicted"/>
<dbReference type="AlphaFoldDB" id="A0A7J6N6W2"/>
<comment type="caution">
    <text evidence="3">The sequence shown here is derived from an EMBL/GenBank/DDBJ whole genome shotgun (WGS) entry which is preliminary data.</text>
</comment>
<feature type="region of interest" description="Disordered" evidence="1">
    <location>
        <begin position="338"/>
        <end position="385"/>
    </location>
</feature>
<dbReference type="EMBL" id="JABANP010000710">
    <property type="protein sequence ID" value="KAF4679628.1"/>
    <property type="molecule type" value="Genomic_DNA"/>
</dbReference>
<evidence type="ECO:0000313" key="6">
    <source>
        <dbReference type="Proteomes" id="UP000553632"/>
    </source>
</evidence>